<gene>
    <name evidence="1" type="ORF">A2782_02430</name>
</gene>
<protein>
    <submittedName>
        <fullName evidence="1">Uncharacterized protein</fullName>
    </submittedName>
</protein>
<sequence length="236" mass="26396">MERLPERQIFSAVERNKAASKVVKRLFPSWAGTPLHGDLQRMVIGLGEGPHLDSQAKAAGDWWLWAKDLAIDNTFTKKQQLVVLDMVISAASGKQPIHLVSARSPELLHAQVSKQGDPALPRSRKAIKTLTELARKSSELLPTVTTLVFADLAIDNWEAIRQACDVETTITVNLKRLSEICREEGLENFRWTQEQSAQHNRRLGITMGLVGQTVQLMEPSPVFCLRTLLETKRAMP</sequence>
<evidence type="ECO:0000313" key="1">
    <source>
        <dbReference type="EMBL" id="OGY07979.1"/>
    </source>
</evidence>
<evidence type="ECO:0000313" key="2">
    <source>
        <dbReference type="Proteomes" id="UP000177967"/>
    </source>
</evidence>
<accession>A0A1G1UXW0</accession>
<reference evidence="1 2" key="1">
    <citation type="journal article" date="2016" name="Nat. Commun.">
        <title>Thousands of microbial genomes shed light on interconnected biogeochemical processes in an aquifer system.</title>
        <authorList>
            <person name="Anantharaman K."/>
            <person name="Brown C.T."/>
            <person name="Hug L.A."/>
            <person name="Sharon I."/>
            <person name="Castelle C.J."/>
            <person name="Probst A.J."/>
            <person name="Thomas B.C."/>
            <person name="Singh A."/>
            <person name="Wilkins M.J."/>
            <person name="Karaoz U."/>
            <person name="Brodie E.L."/>
            <person name="Williams K.H."/>
            <person name="Hubbard S.S."/>
            <person name="Banfield J.F."/>
        </authorList>
    </citation>
    <scope>NUCLEOTIDE SEQUENCE [LARGE SCALE GENOMIC DNA]</scope>
</reference>
<dbReference type="Proteomes" id="UP000177967">
    <property type="component" value="Unassembled WGS sequence"/>
</dbReference>
<comment type="caution">
    <text evidence="1">The sequence shown here is derived from an EMBL/GenBank/DDBJ whole genome shotgun (WGS) entry which is preliminary data.</text>
</comment>
<name>A0A1G1UXW0_9BACT</name>
<dbReference type="EMBL" id="MHBW01000033">
    <property type="protein sequence ID" value="OGY07979.1"/>
    <property type="molecule type" value="Genomic_DNA"/>
</dbReference>
<organism evidence="1 2">
    <name type="scientific">Candidatus Blackburnbacteria bacterium RIFCSPHIGHO2_01_FULL_43_15b</name>
    <dbReference type="NCBI Taxonomy" id="1797513"/>
    <lineage>
        <taxon>Bacteria</taxon>
        <taxon>Candidatus Blackburniibacteriota</taxon>
    </lineage>
</organism>
<proteinExistence type="predicted"/>
<dbReference type="AlphaFoldDB" id="A0A1G1UXW0"/>